<name>A0ABS6L6T4_9GAMM</name>
<evidence type="ECO:0000313" key="1">
    <source>
        <dbReference type="EMBL" id="MBU9837371.1"/>
    </source>
</evidence>
<accession>A0ABS6L6T4</accession>
<reference evidence="1 2" key="1">
    <citation type="submission" date="2021-03" db="EMBL/GenBank/DDBJ databases">
        <title>Five novel Rahnella species.</title>
        <authorList>
            <person name="Brady C."/>
            <person name="Asselin J."/>
            <person name="Beer S."/>
            <person name="Bruberg M.B."/>
            <person name="Crampton B."/>
            <person name="Venter S."/>
            <person name="Arnold D."/>
            <person name="Denman S."/>
        </authorList>
    </citation>
    <scope>NUCLEOTIDE SEQUENCE [LARGE SCALE GENOMIC DNA]</scope>
    <source>
        <strain evidence="1 2">L72c</strain>
    </source>
</reference>
<dbReference type="InterPro" id="IPR010774">
    <property type="entry name" value="YbcO"/>
</dbReference>
<dbReference type="Proteomes" id="UP000699865">
    <property type="component" value="Unassembled WGS sequence"/>
</dbReference>
<evidence type="ECO:0000313" key="2">
    <source>
        <dbReference type="Proteomes" id="UP000699865"/>
    </source>
</evidence>
<protein>
    <submittedName>
        <fullName evidence="1">DUF1364 domain-containing protein</fullName>
    </submittedName>
</protein>
<keyword evidence="2" id="KW-1185">Reference proteome</keyword>
<dbReference type="Pfam" id="PF07102">
    <property type="entry name" value="YbcO"/>
    <property type="match status" value="1"/>
</dbReference>
<comment type="caution">
    <text evidence="1">The sequence shown here is derived from an EMBL/GenBank/DDBJ whole genome shotgun (WGS) entry which is preliminary data.</text>
</comment>
<gene>
    <name evidence="1" type="ORF">J1786_21480</name>
</gene>
<sequence>MSKLTKAARGRDCQIRIPGVCNGNPETTVLAHYRLAGTCGTGCKPHDEQAAWACSACHDICDGRTKSEWDYDTLRLWHAEGVMRTQQILRDEGIIK</sequence>
<proteinExistence type="predicted"/>
<dbReference type="RefSeq" id="WP_217139202.1">
    <property type="nucleotide sequence ID" value="NZ_JAFMOU010000072.1"/>
</dbReference>
<organism evidence="1 2">
    <name type="scientific">Rahnella perminowiae</name>
    <dbReference type="NCBI Taxonomy" id="2816244"/>
    <lineage>
        <taxon>Bacteria</taxon>
        <taxon>Pseudomonadati</taxon>
        <taxon>Pseudomonadota</taxon>
        <taxon>Gammaproteobacteria</taxon>
        <taxon>Enterobacterales</taxon>
        <taxon>Yersiniaceae</taxon>
        <taxon>Rahnella</taxon>
    </lineage>
</organism>
<dbReference type="EMBL" id="JAFMOU010000072">
    <property type="protein sequence ID" value="MBU9837371.1"/>
    <property type="molecule type" value="Genomic_DNA"/>
</dbReference>